<protein>
    <submittedName>
        <fullName evidence="2">Pentatricopeptide (PPR) repeat-containing protein</fullName>
    </submittedName>
</protein>
<dbReference type="GO" id="GO:0009451">
    <property type="term" value="P:RNA modification"/>
    <property type="evidence" value="ECO:0007669"/>
    <property type="project" value="InterPro"/>
</dbReference>
<dbReference type="AlphaFoldDB" id="A0A7J6VKE2"/>
<dbReference type="InterPro" id="IPR002885">
    <property type="entry name" value="PPR_rpt"/>
</dbReference>
<name>A0A7J6VKE2_THATH</name>
<dbReference type="Gene3D" id="1.25.40.10">
    <property type="entry name" value="Tetratricopeptide repeat domain"/>
    <property type="match status" value="1"/>
</dbReference>
<comment type="caution">
    <text evidence="2">The sequence shown here is derived from an EMBL/GenBank/DDBJ whole genome shotgun (WGS) entry which is preliminary data.</text>
</comment>
<dbReference type="OrthoDB" id="1915063at2759"/>
<dbReference type="GO" id="GO:0003723">
    <property type="term" value="F:RNA binding"/>
    <property type="evidence" value="ECO:0007669"/>
    <property type="project" value="InterPro"/>
</dbReference>
<gene>
    <name evidence="2" type="ORF">FRX31_025801</name>
</gene>
<dbReference type="Proteomes" id="UP000554482">
    <property type="component" value="Unassembled WGS sequence"/>
</dbReference>
<evidence type="ECO:0000313" key="3">
    <source>
        <dbReference type="Proteomes" id="UP000554482"/>
    </source>
</evidence>
<feature type="non-terminal residue" evidence="2">
    <location>
        <position position="1"/>
    </location>
</feature>
<reference evidence="2 3" key="1">
    <citation type="submission" date="2020-06" db="EMBL/GenBank/DDBJ databases">
        <title>Transcriptomic and genomic resources for Thalictrum thalictroides and T. hernandezii: Facilitating candidate gene discovery in an emerging model plant lineage.</title>
        <authorList>
            <person name="Arias T."/>
            <person name="Riano-Pachon D.M."/>
            <person name="Di Stilio V.S."/>
        </authorList>
    </citation>
    <scope>NUCLEOTIDE SEQUENCE [LARGE SCALE GENOMIC DNA]</scope>
    <source>
        <strain evidence="3">cv. WT478/WT964</strain>
        <tissue evidence="2">Leaves</tissue>
    </source>
</reference>
<dbReference type="InterPro" id="IPR046960">
    <property type="entry name" value="PPR_At4g14850-like_plant"/>
</dbReference>
<dbReference type="InterPro" id="IPR011990">
    <property type="entry name" value="TPR-like_helical_dom_sf"/>
</dbReference>
<organism evidence="2 3">
    <name type="scientific">Thalictrum thalictroides</name>
    <name type="common">Rue-anemone</name>
    <name type="synonym">Anemone thalictroides</name>
    <dbReference type="NCBI Taxonomy" id="46969"/>
    <lineage>
        <taxon>Eukaryota</taxon>
        <taxon>Viridiplantae</taxon>
        <taxon>Streptophyta</taxon>
        <taxon>Embryophyta</taxon>
        <taxon>Tracheophyta</taxon>
        <taxon>Spermatophyta</taxon>
        <taxon>Magnoliopsida</taxon>
        <taxon>Ranunculales</taxon>
        <taxon>Ranunculaceae</taxon>
        <taxon>Thalictroideae</taxon>
        <taxon>Thalictrum</taxon>
    </lineage>
</organism>
<dbReference type="PANTHER" id="PTHR47926">
    <property type="entry name" value="PENTATRICOPEPTIDE REPEAT-CONTAINING PROTEIN"/>
    <property type="match status" value="1"/>
</dbReference>
<evidence type="ECO:0000313" key="2">
    <source>
        <dbReference type="EMBL" id="KAF5184615.1"/>
    </source>
</evidence>
<dbReference type="Pfam" id="PF13041">
    <property type="entry name" value="PPR_2"/>
    <property type="match status" value="1"/>
</dbReference>
<keyword evidence="3" id="KW-1185">Reference proteome</keyword>
<evidence type="ECO:0000256" key="1">
    <source>
        <dbReference type="ARBA" id="ARBA00022737"/>
    </source>
</evidence>
<sequence length="68" mass="7675">REDSGSALKFFKEMRRKGVEVNNYTLTCVLAACAKPQMMHEAIQIHSYIVKCGFDSNCTVVDSLINVY</sequence>
<dbReference type="EMBL" id="JABWDY010031864">
    <property type="protein sequence ID" value="KAF5184615.1"/>
    <property type="molecule type" value="Genomic_DNA"/>
</dbReference>
<keyword evidence="1" id="KW-0677">Repeat</keyword>
<accession>A0A7J6VKE2</accession>
<proteinExistence type="predicted"/>